<keyword evidence="4 13" id="KW-0573">Peptidoglycan synthesis</keyword>
<dbReference type="NCBIfam" id="NF001126">
    <property type="entry name" value="PRK00139.1-4"/>
    <property type="match status" value="1"/>
</dbReference>
<feature type="binding site" evidence="13">
    <location>
        <position position="164"/>
    </location>
    <ligand>
        <name>UDP-N-acetyl-alpha-D-muramoyl-L-alanyl-D-glutamate</name>
        <dbReference type="ChEBI" id="CHEBI:83900"/>
    </ligand>
</feature>
<dbReference type="GO" id="GO:0009252">
    <property type="term" value="P:peptidoglycan biosynthetic process"/>
    <property type="evidence" value="ECO:0007669"/>
    <property type="project" value="UniProtKB-UniRule"/>
</dbReference>
<dbReference type="InterPro" id="IPR036565">
    <property type="entry name" value="Mur-like_cat_sf"/>
</dbReference>
<feature type="short sequence motif" description="Meso-diaminopimelate recognition motif" evidence="13">
    <location>
        <begin position="422"/>
        <end position="425"/>
    </location>
</feature>
<dbReference type="Proteomes" id="UP000031672">
    <property type="component" value="Unassembled WGS sequence"/>
</dbReference>
<dbReference type="EMBL" id="JTKH01000008">
    <property type="protein sequence ID" value="KII79904.1"/>
    <property type="molecule type" value="Genomic_DNA"/>
</dbReference>
<keyword evidence="2 13" id="KW-0132">Cell division</keyword>
<organism evidence="18 19">
    <name type="scientific">Vibrio renipiscarius</name>
    <dbReference type="NCBI Taxonomy" id="1461322"/>
    <lineage>
        <taxon>Bacteria</taxon>
        <taxon>Pseudomonadati</taxon>
        <taxon>Pseudomonadota</taxon>
        <taxon>Gammaproteobacteria</taxon>
        <taxon>Vibrionales</taxon>
        <taxon>Vibrionaceae</taxon>
        <taxon>Vibrio</taxon>
    </lineage>
</organism>
<dbReference type="Gene3D" id="3.40.1190.10">
    <property type="entry name" value="Mur-like, catalytic domain"/>
    <property type="match status" value="1"/>
</dbReference>
<accession>A0A0C2JP72</accession>
<evidence type="ECO:0000256" key="3">
    <source>
        <dbReference type="ARBA" id="ARBA00022960"/>
    </source>
</evidence>
<sequence length="503" mass="54554">MPLSLTVQQLIAPWLNINDSVGELVVTQLELDSRRVTPGTTFVAIKGHATDGRQFIDSALSQGANAVIAEACSEKPHGLVEFRCHRDNDAIAIIYIDDLSRLLSELAGRLYAHHNNQLIGVTGTNGKTTITQLIAQWLELVGQRAAVMGTTGNGFLNDLQPAENTTGNAVEVQSTIAALAELGAQYTALEISSHGLVQDRVKALAFAAGVFTNLSRDHLDYHGTMEEYAEAKFALFNQHQCQHAIINVDDAVGQNWTTRLDNAIAVSLLPESERAVCDTPTVWANQVTYSEQGIAITFDGHFGSGHLSVPLIGEFNASNVMLAMTTLLALGIDKQALINTAPQLEPVLGRMELFMAQGKAKVVVDYAHTPDALEKALLALRVHCEGQLWAIFGCGGDRDKGKRPMMAEIGERLADNVILSDDNPRSEDPAEIVQDMLAGMAHPQQAIVEHQRFSALQHALNHASEQDIILLAGKGHEDYQVLADKTVHYSDRESAQQLLGLLS</sequence>
<proteinExistence type="inferred from homology"/>
<dbReference type="STRING" id="1461322.OJ16_07825"/>
<dbReference type="Pfam" id="PF08245">
    <property type="entry name" value="Mur_ligase_M"/>
    <property type="match status" value="1"/>
</dbReference>
<dbReference type="InterPro" id="IPR000713">
    <property type="entry name" value="Mur_ligase_N"/>
</dbReference>
<accession>A0A0C2NKZ7</accession>
<keyword evidence="13" id="KW-0547">Nucleotide-binding</keyword>
<evidence type="ECO:0000313" key="18">
    <source>
        <dbReference type="EMBL" id="KII79904.1"/>
    </source>
</evidence>
<feature type="binding site" evidence="13">
    <location>
        <position position="200"/>
    </location>
    <ligand>
        <name>UDP-N-acetyl-alpha-D-muramoyl-L-alanyl-D-glutamate</name>
        <dbReference type="ChEBI" id="CHEBI:83900"/>
    </ligand>
</feature>
<feature type="domain" description="Mur ligase central" evidence="17">
    <location>
        <begin position="121"/>
        <end position="326"/>
    </location>
</feature>
<evidence type="ECO:0000256" key="6">
    <source>
        <dbReference type="ARBA" id="ARBA00023316"/>
    </source>
</evidence>
<gene>
    <name evidence="13 18" type="primary">murE</name>
    <name evidence="18" type="ORF">OJ16_07825</name>
</gene>
<dbReference type="Gene3D" id="3.40.1390.10">
    <property type="entry name" value="MurE/MurF, N-terminal domain"/>
    <property type="match status" value="1"/>
</dbReference>
<keyword evidence="13 18" id="KW-0436">Ligase</keyword>
<evidence type="ECO:0000313" key="19">
    <source>
        <dbReference type="Proteomes" id="UP000031672"/>
    </source>
</evidence>
<dbReference type="GO" id="GO:0008765">
    <property type="term" value="F:UDP-N-acetylmuramoylalanyl-D-glutamate-2,6-diaminopimelate ligase activity"/>
    <property type="evidence" value="ECO:0007669"/>
    <property type="project" value="UniProtKB-UniRule"/>
</dbReference>
<dbReference type="InterPro" id="IPR036615">
    <property type="entry name" value="Mur_ligase_C_dom_sf"/>
</dbReference>
<dbReference type="GO" id="GO:0071555">
    <property type="term" value="P:cell wall organization"/>
    <property type="evidence" value="ECO:0007669"/>
    <property type="project" value="UniProtKB-KW"/>
</dbReference>
<comment type="caution">
    <text evidence="18">The sequence shown here is derived from an EMBL/GenBank/DDBJ whole genome shotgun (WGS) entry which is preliminary data.</text>
</comment>
<feature type="binding site" evidence="13">
    <location>
        <position position="31"/>
    </location>
    <ligand>
        <name>UDP-N-acetyl-alpha-D-muramoyl-L-alanyl-D-glutamate</name>
        <dbReference type="ChEBI" id="CHEBI:83900"/>
    </ligand>
</feature>
<keyword evidence="13" id="KW-0963">Cytoplasm</keyword>
<dbReference type="InterPro" id="IPR005761">
    <property type="entry name" value="UDP-N-AcMur-Glu-dNH2Pim_ligase"/>
</dbReference>
<feature type="domain" description="Mur ligase N-terminal catalytic" evidence="15">
    <location>
        <begin position="26"/>
        <end position="106"/>
    </location>
</feature>
<dbReference type="Gene3D" id="3.90.190.20">
    <property type="entry name" value="Mur ligase, C-terminal domain"/>
    <property type="match status" value="1"/>
</dbReference>
<feature type="binding site" evidence="13">
    <location>
        <position position="477"/>
    </location>
    <ligand>
        <name>meso-2,6-diaminopimelate</name>
        <dbReference type="ChEBI" id="CHEBI:57791"/>
    </ligand>
</feature>
<comment type="cofactor">
    <cofactor evidence="13">
        <name>Mg(2+)</name>
        <dbReference type="ChEBI" id="CHEBI:18420"/>
    </cofactor>
</comment>
<dbReference type="GO" id="GO:0005737">
    <property type="term" value="C:cytoplasm"/>
    <property type="evidence" value="ECO:0007669"/>
    <property type="project" value="UniProtKB-SubCell"/>
</dbReference>
<comment type="pathway">
    <text evidence="13 14">Cell wall biogenesis; peptidoglycan biosynthesis.</text>
</comment>
<dbReference type="FunFam" id="3.90.190.20:FF:000006">
    <property type="entry name" value="UDP-N-acetylmuramoyl-L-alanyl-D-glutamate--2,6-diaminopimelate ligase"/>
    <property type="match status" value="1"/>
</dbReference>
<dbReference type="HAMAP" id="MF_00208">
    <property type="entry name" value="MurE"/>
    <property type="match status" value="1"/>
</dbReference>
<evidence type="ECO:0000256" key="9">
    <source>
        <dbReference type="ARBA" id="ARBA00072883"/>
    </source>
</evidence>
<dbReference type="Pfam" id="PF02875">
    <property type="entry name" value="Mur_ligase_C"/>
    <property type="match status" value="1"/>
</dbReference>
<comment type="catalytic activity">
    <reaction evidence="7 13">
        <text>UDP-N-acetyl-alpha-D-muramoyl-L-alanyl-D-glutamate + meso-2,6-diaminopimelate + ATP = UDP-N-acetyl-alpha-D-muramoyl-L-alanyl-gamma-D-glutamyl-meso-2,6-diaminopimelate + ADP + phosphate + H(+)</text>
        <dbReference type="Rhea" id="RHEA:23676"/>
        <dbReference type="ChEBI" id="CHEBI:15378"/>
        <dbReference type="ChEBI" id="CHEBI:30616"/>
        <dbReference type="ChEBI" id="CHEBI:43474"/>
        <dbReference type="ChEBI" id="CHEBI:57791"/>
        <dbReference type="ChEBI" id="CHEBI:83900"/>
        <dbReference type="ChEBI" id="CHEBI:83905"/>
        <dbReference type="ChEBI" id="CHEBI:456216"/>
        <dbReference type="EC" id="6.3.2.13"/>
    </reaction>
</comment>
<dbReference type="InterPro" id="IPR004101">
    <property type="entry name" value="Mur_ligase_C"/>
</dbReference>
<dbReference type="PANTHER" id="PTHR23135:SF4">
    <property type="entry name" value="UDP-N-ACETYLMURAMOYL-L-ALANYL-D-GLUTAMATE--2,6-DIAMINOPIMELATE LIGASE MURE HOMOLOG, CHLOROPLASTIC"/>
    <property type="match status" value="1"/>
</dbReference>
<keyword evidence="6 13" id="KW-0961">Cell wall biogenesis/degradation</keyword>
<keyword evidence="5 13" id="KW-0131">Cell cycle</keyword>
<dbReference type="SUPFAM" id="SSF53623">
    <property type="entry name" value="MurD-like peptide ligases, catalytic domain"/>
    <property type="match status" value="1"/>
</dbReference>
<feature type="modified residue" description="N6-carboxylysine" evidence="13">
    <location>
        <position position="232"/>
    </location>
</feature>
<dbReference type="GO" id="GO:0005524">
    <property type="term" value="F:ATP binding"/>
    <property type="evidence" value="ECO:0007669"/>
    <property type="project" value="UniProtKB-UniRule"/>
</dbReference>
<feature type="binding site" evidence="13">
    <location>
        <position position="192"/>
    </location>
    <ligand>
        <name>UDP-N-acetyl-alpha-D-muramoyl-L-alanyl-D-glutamate</name>
        <dbReference type="ChEBI" id="CHEBI:83900"/>
    </ligand>
</feature>
<evidence type="ECO:0000256" key="8">
    <source>
        <dbReference type="ARBA" id="ARBA00066633"/>
    </source>
</evidence>
<dbReference type="GO" id="GO:0008360">
    <property type="term" value="P:regulation of cell shape"/>
    <property type="evidence" value="ECO:0007669"/>
    <property type="project" value="UniProtKB-KW"/>
</dbReference>
<evidence type="ECO:0000256" key="2">
    <source>
        <dbReference type="ARBA" id="ARBA00022618"/>
    </source>
</evidence>
<evidence type="ECO:0000256" key="12">
    <source>
        <dbReference type="ARBA" id="ARBA00081560"/>
    </source>
</evidence>
<feature type="binding site" evidence="13">
    <location>
        <position position="33"/>
    </location>
    <ligand>
        <name>UDP-N-acetyl-alpha-D-muramoyl-L-alanyl-D-glutamate</name>
        <dbReference type="ChEBI" id="CHEBI:83900"/>
    </ligand>
</feature>
<name>A0A0C2JP72_9VIBR</name>
<dbReference type="Pfam" id="PF01225">
    <property type="entry name" value="Mur_ligase"/>
    <property type="match status" value="1"/>
</dbReference>
<dbReference type="NCBIfam" id="NF001124">
    <property type="entry name" value="PRK00139.1-2"/>
    <property type="match status" value="1"/>
</dbReference>
<dbReference type="SUPFAM" id="SSF63418">
    <property type="entry name" value="MurE/MurF N-terminal domain"/>
    <property type="match status" value="1"/>
</dbReference>
<evidence type="ECO:0000256" key="10">
    <source>
        <dbReference type="ARBA" id="ARBA00075482"/>
    </source>
</evidence>
<dbReference type="UniPathway" id="UPA00219"/>
<comment type="PTM">
    <text evidence="13">Carboxylation is probably crucial for Mg(2+) binding and, consequently, for the gamma-phosphate positioning of ATP.</text>
</comment>
<keyword evidence="13" id="KW-0460">Magnesium</keyword>
<dbReference type="EC" id="6.3.2.13" evidence="8 13"/>
<evidence type="ECO:0000256" key="13">
    <source>
        <dbReference type="HAMAP-Rule" id="MF_00208"/>
    </source>
</evidence>
<dbReference type="RefSeq" id="WP_040989079.1">
    <property type="nucleotide sequence ID" value="NZ_JTKH01000008.1"/>
</dbReference>
<feature type="binding site" evidence="13">
    <location>
        <position position="398"/>
    </location>
    <ligand>
        <name>meso-2,6-diaminopimelate</name>
        <dbReference type="ChEBI" id="CHEBI:57791"/>
    </ligand>
</feature>
<dbReference type="GO" id="GO:0051301">
    <property type="term" value="P:cell division"/>
    <property type="evidence" value="ECO:0007669"/>
    <property type="project" value="UniProtKB-KW"/>
</dbReference>
<feature type="binding site" evidence="13">
    <location>
        <position position="473"/>
    </location>
    <ligand>
        <name>meso-2,6-diaminopimelate</name>
        <dbReference type="ChEBI" id="CHEBI:57791"/>
    </ligand>
</feature>
<dbReference type="SUPFAM" id="SSF53244">
    <property type="entry name" value="MurD-like peptide ligases, peptide-binding domain"/>
    <property type="match status" value="1"/>
</dbReference>
<dbReference type="InterPro" id="IPR035911">
    <property type="entry name" value="MurE/MurF_N"/>
</dbReference>
<keyword evidence="19" id="KW-1185">Reference proteome</keyword>
<dbReference type="InterPro" id="IPR013221">
    <property type="entry name" value="Mur_ligase_cen"/>
</dbReference>
<dbReference type="PANTHER" id="PTHR23135">
    <property type="entry name" value="MUR LIGASE FAMILY MEMBER"/>
    <property type="match status" value="1"/>
</dbReference>
<protein>
    <recommendedName>
        <fullName evidence="9 13">UDP-N-acetylmuramoyl-L-alanyl-D-glutamate--2,6-diaminopimelate ligase</fullName>
        <ecNumber evidence="8 13">6.3.2.13</ecNumber>
    </recommendedName>
    <alternativeName>
        <fullName evidence="10 13">Meso-A2pm-adding enzyme</fullName>
    </alternativeName>
    <alternativeName>
        <fullName evidence="11 13">Meso-diaminopimelate-adding enzyme</fullName>
    </alternativeName>
    <alternativeName>
        <fullName evidence="12 13">UDP-MurNAc-L-Ala-D-Glu:meso-diaminopimelate ligase</fullName>
    </alternativeName>
    <alternativeName>
        <fullName evidence="13">UDP-MurNAc-tripeptide synthetase</fullName>
    </alternativeName>
    <alternativeName>
        <fullName evidence="13">UDP-N-acetylmuramyl-tripeptide synthetase</fullName>
    </alternativeName>
</protein>
<evidence type="ECO:0000256" key="1">
    <source>
        <dbReference type="ARBA" id="ARBA00005898"/>
    </source>
</evidence>
<evidence type="ECO:0000259" key="15">
    <source>
        <dbReference type="Pfam" id="PF01225"/>
    </source>
</evidence>
<feature type="domain" description="Mur ligase C-terminal" evidence="16">
    <location>
        <begin position="349"/>
        <end position="475"/>
    </location>
</feature>
<comment type="similarity">
    <text evidence="1 13">Belongs to the MurCDEF family. MurE subfamily.</text>
</comment>
<keyword evidence="13" id="KW-0067">ATP-binding</keyword>
<evidence type="ECO:0000256" key="11">
    <source>
        <dbReference type="ARBA" id="ARBA00076158"/>
    </source>
</evidence>
<evidence type="ECO:0000256" key="7">
    <source>
        <dbReference type="ARBA" id="ARBA00050251"/>
    </source>
</evidence>
<feature type="binding site" evidence="13">
    <location>
        <begin position="422"/>
        <end position="425"/>
    </location>
    <ligand>
        <name>meso-2,6-diaminopimelate</name>
        <dbReference type="ChEBI" id="CHEBI:57791"/>
    </ligand>
</feature>
<keyword evidence="3 13" id="KW-0133">Cell shape</keyword>
<comment type="subcellular location">
    <subcellularLocation>
        <location evidence="13 14">Cytoplasm</location>
    </subcellularLocation>
</comment>
<feature type="binding site" evidence="13">
    <location>
        <position position="198"/>
    </location>
    <ligand>
        <name>UDP-N-acetyl-alpha-D-muramoyl-L-alanyl-D-glutamate</name>
        <dbReference type="ChEBI" id="CHEBI:83900"/>
    </ligand>
</feature>
<dbReference type="NCBIfam" id="NF001123">
    <property type="entry name" value="PRK00139.1-1"/>
    <property type="match status" value="1"/>
</dbReference>
<dbReference type="GO" id="GO:0000287">
    <property type="term" value="F:magnesium ion binding"/>
    <property type="evidence" value="ECO:0007669"/>
    <property type="project" value="UniProtKB-UniRule"/>
</dbReference>
<evidence type="ECO:0000256" key="14">
    <source>
        <dbReference type="RuleBase" id="RU004135"/>
    </source>
</evidence>
<feature type="binding site" evidence="13">
    <location>
        <begin position="123"/>
        <end position="129"/>
    </location>
    <ligand>
        <name>ATP</name>
        <dbReference type="ChEBI" id="CHEBI:30616"/>
    </ligand>
</feature>
<comment type="caution">
    <text evidence="13">Lacks conserved residue(s) required for the propagation of feature annotation.</text>
</comment>
<evidence type="ECO:0000259" key="17">
    <source>
        <dbReference type="Pfam" id="PF08245"/>
    </source>
</evidence>
<feature type="binding site" evidence="13">
    <location>
        <begin position="165"/>
        <end position="166"/>
    </location>
    <ligand>
        <name>UDP-N-acetyl-alpha-D-muramoyl-L-alanyl-D-glutamate</name>
        <dbReference type="ChEBI" id="CHEBI:83900"/>
    </ligand>
</feature>
<evidence type="ECO:0000259" key="16">
    <source>
        <dbReference type="Pfam" id="PF02875"/>
    </source>
</evidence>
<evidence type="ECO:0000256" key="5">
    <source>
        <dbReference type="ARBA" id="ARBA00023306"/>
    </source>
</evidence>
<reference evidence="18 19" key="1">
    <citation type="submission" date="2014-11" db="EMBL/GenBank/DDBJ databases">
        <title>Draft Genome Sequence of Vibrio piscirenalis strains CECT 8603T and CECT 8604, two marine Gammaproteobacterium isolated from cultured gilthead sea bream (Sparus aurata).</title>
        <authorList>
            <person name="Arahal D.R."/>
            <person name="Rodrigo-Torres L."/>
            <person name="Lucena T."/>
            <person name="Pujalte M.J."/>
        </authorList>
    </citation>
    <scope>NUCLEOTIDE SEQUENCE [LARGE SCALE GENOMIC DNA]</scope>
    <source>
        <strain evidence="18 19">DCR 1-4-2</strain>
    </source>
</reference>
<dbReference type="OrthoDB" id="9800958at2"/>
<dbReference type="AlphaFoldDB" id="A0A0C2JP72"/>
<dbReference type="NCBIfam" id="TIGR01085">
    <property type="entry name" value="murE"/>
    <property type="match status" value="1"/>
</dbReference>
<comment type="function">
    <text evidence="13">Catalyzes the addition of meso-diaminopimelic acid to the nucleotide precursor UDP-N-acetylmuramoyl-L-alanyl-D-glutamate (UMAG) in the biosynthesis of bacterial cell-wall peptidoglycan.</text>
</comment>
<evidence type="ECO:0000256" key="4">
    <source>
        <dbReference type="ARBA" id="ARBA00022984"/>
    </source>
</evidence>